<feature type="transmembrane region" description="Helical" evidence="1">
    <location>
        <begin position="114"/>
        <end position="133"/>
    </location>
</feature>
<dbReference type="Proteomes" id="UP000305874">
    <property type="component" value="Unassembled WGS sequence"/>
</dbReference>
<dbReference type="Pfam" id="PF06580">
    <property type="entry name" value="His_kinase"/>
    <property type="match status" value="1"/>
</dbReference>
<dbReference type="AlphaFoldDB" id="A0A5S3Z7S6"/>
<evidence type="ECO:0000259" key="2">
    <source>
        <dbReference type="Pfam" id="PF06580"/>
    </source>
</evidence>
<reference evidence="3 4" key="1">
    <citation type="submission" date="2017-12" db="EMBL/GenBank/DDBJ databases">
        <authorList>
            <person name="Paulsen S."/>
            <person name="Gram L.K."/>
        </authorList>
    </citation>
    <scope>NUCLEOTIDE SEQUENCE [LARGE SCALE GENOMIC DNA]</scope>
    <source>
        <strain evidence="3 4">S2897</strain>
    </source>
</reference>
<dbReference type="RefSeq" id="WP_138547799.1">
    <property type="nucleotide sequence ID" value="NZ_DJHQ01000048.1"/>
</dbReference>
<keyword evidence="1" id="KW-0472">Membrane</keyword>
<keyword evidence="1" id="KW-0812">Transmembrane</keyword>
<feature type="transmembrane region" description="Helical" evidence="1">
    <location>
        <begin position="21"/>
        <end position="39"/>
    </location>
</feature>
<feature type="transmembrane region" description="Helical" evidence="1">
    <location>
        <begin position="45"/>
        <end position="69"/>
    </location>
</feature>
<evidence type="ECO:0000313" key="3">
    <source>
        <dbReference type="EMBL" id="TMP87627.1"/>
    </source>
</evidence>
<dbReference type="Gene3D" id="3.30.565.10">
    <property type="entry name" value="Histidine kinase-like ATPase, C-terminal domain"/>
    <property type="match status" value="1"/>
</dbReference>
<sequence>MKQQTEETHALLEALCQDRGILAALIVAQCLALIISLSLPHTENFWLGLAQVSCFIILITSASLSILYLSLPHSKKVASKYSSLLVLLVVISATAIASWIVIEHSLFDVNESLWFMLSNCIIAAIVVVLYTQFMAIHSEQAKAENLLINAKLDALQARIRPHFLFNTLNSIAELTHQSPEAAEEATMALASLSKAAMRVGQDSSLMAEVELAKQYISLEKWRFGERLNVQWQIPTRIEDIDLPCLTLQPLLENAVYYSLGSSNNESLIVVKAVSTNRSITVIVENSIAEGVENSNSNGIGINNITDRLRLKFGERALLNHHKRNGVYRVKLVIPKDEYRAQSTHS</sequence>
<dbReference type="InterPro" id="IPR036890">
    <property type="entry name" value="HATPase_C_sf"/>
</dbReference>
<organism evidence="3 4">
    <name type="scientific">Pseudoalteromonas ruthenica</name>
    <dbReference type="NCBI Taxonomy" id="151081"/>
    <lineage>
        <taxon>Bacteria</taxon>
        <taxon>Pseudomonadati</taxon>
        <taxon>Pseudomonadota</taxon>
        <taxon>Gammaproteobacteria</taxon>
        <taxon>Alteromonadales</taxon>
        <taxon>Pseudoalteromonadaceae</taxon>
        <taxon>Pseudoalteromonas</taxon>
    </lineage>
</organism>
<feature type="transmembrane region" description="Helical" evidence="1">
    <location>
        <begin position="81"/>
        <end position="102"/>
    </location>
</feature>
<dbReference type="PANTHER" id="PTHR34220:SF7">
    <property type="entry name" value="SENSOR HISTIDINE KINASE YPDA"/>
    <property type="match status" value="1"/>
</dbReference>
<dbReference type="InterPro" id="IPR010559">
    <property type="entry name" value="Sig_transdc_His_kin_internal"/>
</dbReference>
<dbReference type="GO" id="GO:0000155">
    <property type="term" value="F:phosphorelay sensor kinase activity"/>
    <property type="evidence" value="ECO:0007669"/>
    <property type="project" value="InterPro"/>
</dbReference>
<dbReference type="GO" id="GO:0016020">
    <property type="term" value="C:membrane"/>
    <property type="evidence" value="ECO:0007669"/>
    <property type="project" value="InterPro"/>
</dbReference>
<accession>A0A5S3Z7S6</accession>
<protein>
    <submittedName>
        <fullName evidence="3">Alginate biosynthesis protein</fullName>
    </submittedName>
</protein>
<feature type="domain" description="Signal transduction histidine kinase internal region" evidence="2">
    <location>
        <begin position="150"/>
        <end position="227"/>
    </location>
</feature>
<comment type="caution">
    <text evidence="3">The sequence shown here is derived from an EMBL/GenBank/DDBJ whole genome shotgun (WGS) entry which is preliminary data.</text>
</comment>
<dbReference type="PANTHER" id="PTHR34220">
    <property type="entry name" value="SENSOR HISTIDINE KINASE YPDA"/>
    <property type="match status" value="1"/>
</dbReference>
<gene>
    <name evidence="3" type="ORF">CWC05_07155</name>
</gene>
<keyword evidence="1" id="KW-1133">Transmembrane helix</keyword>
<name>A0A5S3Z7S6_9GAMM</name>
<evidence type="ECO:0000313" key="4">
    <source>
        <dbReference type="Proteomes" id="UP000305874"/>
    </source>
</evidence>
<proteinExistence type="predicted"/>
<reference evidence="4" key="2">
    <citation type="submission" date="2019-06" db="EMBL/GenBank/DDBJ databases">
        <title>Co-occurence of chitin degradation, pigmentation and bioactivity in marine Pseudoalteromonas.</title>
        <authorList>
            <person name="Sonnenschein E.C."/>
            <person name="Bech P.K."/>
        </authorList>
    </citation>
    <scope>NUCLEOTIDE SEQUENCE [LARGE SCALE GENOMIC DNA]</scope>
    <source>
        <strain evidence="4">S2897</strain>
    </source>
</reference>
<dbReference type="EMBL" id="PNCG01000005">
    <property type="protein sequence ID" value="TMP87627.1"/>
    <property type="molecule type" value="Genomic_DNA"/>
</dbReference>
<dbReference type="InterPro" id="IPR050640">
    <property type="entry name" value="Bact_2-comp_sensor_kinase"/>
</dbReference>
<evidence type="ECO:0000256" key="1">
    <source>
        <dbReference type="SAM" id="Phobius"/>
    </source>
</evidence>